<dbReference type="InterPro" id="IPR010432">
    <property type="entry name" value="RDD"/>
</dbReference>
<gene>
    <name evidence="8" type="ORF">J7W16_01940</name>
</gene>
<keyword evidence="5 6" id="KW-0472">Membrane</keyword>
<name>A0A940WPB3_9BACI</name>
<feature type="transmembrane region" description="Helical" evidence="6">
    <location>
        <begin position="107"/>
        <end position="127"/>
    </location>
</feature>
<evidence type="ECO:0000313" key="9">
    <source>
        <dbReference type="Proteomes" id="UP000678228"/>
    </source>
</evidence>
<protein>
    <submittedName>
        <fullName evidence="8">RDD family protein</fullName>
    </submittedName>
</protein>
<evidence type="ECO:0000259" key="7">
    <source>
        <dbReference type="Pfam" id="PF06271"/>
    </source>
</evidence>
<organism evidence="8 9">
    <name type="scientific">Halalkalibacter suaedae</name>
    <dbReference type="NCBI Taxonomy" id="2822140"/>
    <lineage>
        <taxon>Bacteria</taxon>
        <taxon>Bacillati</taxon>
        <taxon>Bacillota</taxon>
        <taxon>Bacilli</taxon>
        <taxon>Bacillales</taxon>
        <taxon>Bacillaceae</taxon>
        <taxon>Halalkalibacter</taxon>
    </lineage>
</organism>
<dbReference type="GO" id="GO:0005886">
    <property type="term" value="C:plasma membrane"/>
    <property type="evidence" value="ECO:0007669"/>
    <property type="project" value="UniProtKB-SubCell"/>
</dbReference>
<accession>A0A940WPB3</accession>
<dbReference type="EMBL" id="JAGKSQ010000001">
    <property type="protein sequence ID" value="MBP3949876.1"/>
    <property type="molecule type" value="Genomic_DNA"/>
</dbReference>
<sequence length="156" mass="17489">MVERPAGFWIRVGARILDSIFITFVFFIVFLIIPVSGSEVEVFPEMTQQDLIINSIQGIGELLYGLIVPVLWAGYTVGKRICGIRIVKVDGSNVGFGTMLIRSVVGIFVYTITLGIAFIVSVFMVAFRKDKRSIHDMLARTYVTYNKPAEDSPYQQ</sequence>
<dbReference type="InterPro" id="IPR051791">
    <property type="entry name" value="Pra-immunoreactive"/>
</dbReference>
<feature type="transmembrane region" description="Helical" evidence="6">
    <location>
        <begin position="12"/>
        <end position="33"/>
    </location>
</feature>
<evidence type="ECO:0000256" key="1">
    <source>
        <dbReference type="ARBA" id="ARBA00004651"/>
    </source>
</evidence>
<dbReference type="PANTHER" id="PTHR36115">
    <property type="entry name" value="PROLINE-RICH ANTIGEN HOMOLOG-RELATED"/>
    <property type="match status" value="1"/>
</dbReference>
<keyword evidence="4 6" id="KW-1133">Transmembrane helix</keyword>
<dbReference type="RefSeq" id="WP_210595240.1">
    <property type="nucleotide sequence ID" value="NZ_JAGKSQ010000001.1"/>
</dbReference>
<reference evidence="8" key="1">
    <citation type="submission" date="2021-03" db="EMBL/GenBank/DDBJ databases">
        <title>Bacillus suaedae sp. nov., isolated from Suaeda aralocaspica.</title>
        <authorList>
            <person name="Lei R.F.R."/>
        </authorList>
    </citation>
    <scope>NUCLEOTIDE SEQUENCE</scope>
    <source>
        <strain evidence="8">YZJH907-2</strain>
    </source>
</reference>
<evidence type="ECO:0000256" key="2">
    <source>
        <dbReference type="ARBA" id="ARBA00022475"/>
    </source>
</evidence>
<evidence type="ECO:0000256" key="4">
    <source>
        <dbReference type="ARBA" id="ARBA00022989"/>
    </source>
</evidence>
<comment type="subcellular location">
    <subcellularLocation>
        <location evidence="1">Cell membrane</location>
        <topology evidence="1">Multi-pass membrane protein</topology>
    </subcellularLocation>
</comment>
<dbReference type="AlphaFoldDB" id="A0A940WPB3"/>
<comment type="caution">
    <text evidence="8">The sequence shown here is derived from an EMBL/GenBank/DDBJ whole genome shotgun (WGS) entry which is preliminary data.</text>
</comment>
<evidence type="ECO:0000256" key="3">
    <source>
        <dbReference type="ARBA" id="ARBA00022692"/>
    </source>
</evidence>
<evidence type="ECO:0000256" key="5">
    <source>
        <dbReference type="ARBA" id="ARBA00023136"/>
    </source>
</evidence>
<keyword evidence="9" id="KW-1185">Reference proteome</keyword>
<proteinExistence type="predicted"/>
<dbReference type="Pfam" id="PF06271">
    <property type="entry name" value="RDD"/>
    <property type="match status" value="1"/>
</dbReference>
<evidence type="ECO:0000313" key="8">
    <source>
        <dbReference type="EMBL" id="MBP3949876.1"/>
    </source>
</evidence>
<feature type="domain" description="RDD" evidence="7">
    <location>
        <begin position="5"/>
        <end position="139"/>
    </location>
</feature>
<keyword evidence="2" id="KW-1003">Cell membrane</keyword>
<dbReference type="PANTHER" id="PTHR36115:SF9">
    <property type="entry name" value="LMO1584 PROTEIN"/>
    <property type="match status" value="1"/>
</dbReference>
<evidence type="ECO:0000256" key="6">
    <source>
        <dbReference type="SAM" id="Phobius"/>
    </source>
</evidence>
<keyword evidence="3 6" id="KW-0812">Transmembrane</keyword>
<dbReference type="Proteomes" id="UP000678228">
    <property type="component" value="Unassembled WGS sequence"/>
</dbReference>